<evidence type="ECO:0000256" key="4">
    <source>
        <dbReference type="ARBA" id="ARBA00043988"/>
    </source>
</evidence>
<dbReference type="Gene3D" id="3.40.50.150">
    <property type="entry name" value="Vaccinia Virus protein VP39"/>
    <property type="match status" value="1"/>
</dbReference>
<keyword evidence="6" id="KW-1185">Reference proteome</keyword>
<gene>
    <name evidence="5" type="ORF">FGF68_02960</name>
</gene>
<dbReference type="PANTHER" id="PTHR14614">
    <property type="entry name" value="HEPATOCELLULAR CARCINOMA-ASSOCIATED ANTIGEN"/>
    <property type="match status" value="1"/>
</dbReference>
<keyword evidence="2 5" id="KW-0808">Transferase</keyword>
<evidence type="ECO:0000313" key="5">
    <source>
        <dbReference type="EMBL" id="TNJ37442.1"/>
    </source>
</evidence>
<dbReference type="Proteomes" id="UP000309544">
    <property type="component" value="Unassembled WGS sequence"/>
</dbReference>
<dbReference type="GO" id="GO:0008168">
    <property type="term" value="F:methyltransferase activity"/>
    <property type="evidence" value="ECO:0007669"/>
    <property type="project" value="UniProtKB-KW"/>
</dbReference>
<proteinExistence type="inferred from homology"/>
<dbReference type="Pfam" id="PF10294">
    <property type="entry name" value="Methyltransf_16"/>
    <property type="match status" value="1"/>
</dbReference>
<comment type="caution">
    <text evidence="5">The sequence shown here is derived from an EMBL/GenBank/DDBJ whole genome shotgun (WGS) entry which is preliminary data.</text>
</comment>
<evidence type="ECO:0000256" key="2">
    <source>
        <dbReference type="ARBA" id="ARBA00022679"/>
    </source>
</evidence>
<accession>A0A5C4S2T1</accession>
<dbReference type="GO" id="GO:0032259">
    <property type="term" value="P:methylation"/>
    <property type="evidence" value="ECO:0007669"/>
    <property type="project" value="UniProtKB-KW"/>
</dbReference>
<name>A0A5C4S2T1_PROVB</name>
<comment type="similarity">
    <text evidence="4">Belongs to the methyltransferase superfamily. METTL23 family.</text>
</comment>
<dbReference type="AlphaFoldDB" id="A0A5C4S2T1"/>
<dbReference type="InterPro" id="IPR029063">
    <property type="entry name" value="SAM-dependent_MTases_sf"/>
</dbReference>
<evidence type="ECO:0000256" key="1">
    <source>
        <dbReference type="ARBA" id="ARBA00022603"/>
    </source>
</evidence>
<keyword evidence="3" id="KW-0949">S-adenosyl-L-methionine</keyword>
<dbReference type="SUPFAM" id="SSF53335">
    <property type="entry name" value="S-adenosyl-L-methionine-dependent methyltransferases"/>
    <property type="match status" value="1"/>
</dbReference>
<protein>
    <submittedName>
        <fullName evidence="5">Methyltransferase domain-containing protein</fullName>
    </submittedName>
</protein>
<evidence type="ECO:0000313" key="6">
    <source>
        <dbReference type="Proteomes" id="UP000309544"/>
    </source>
</evidence>
<keyword evidence="1 5" id="KW-0489">Methyltransferase</keyword>
<evidence type="ECO:0000256" key="3">
    <source>
        <dbReference type="ARBA" id="ARBA00022691"/>
    </source>
</evidence>
<dbReference type="InterPro" id="IPR019410">
    <property type="entry name" value="Methyltransf_16"/>
</dbReference>
<organism evidence="5 6">
    <name type="scientific">Prosthecochloris vibrioformis</name>
    <name type="common">Chlorobium vibrioforme</name>
    <dbReference type="NCBI Taxonomy" id="1098"/>
    <lineage>
        <taxon>Bacteria</taxon>
        <taxon>Pseudomonadati</taxon>
        <taxon>Chlorobiota</taxon>
        <taxon>Chlorobiia</taxon>
        <taxon>Chlorobiales</taxon>
        <taxon>Chlorobiaceae</taxon>
        <taxon>Prosthecochloris</taxon>
    </lineage>
</organism>
<dbReference type="PANTHER" id="PTHR14614:SF164">
    <property type="entry name" value="HISTONE-ARGININE METHYLTRANSFERASE METTL23"/>
    <property type="match status" value="1"/>
</dbReference>
<reference evidence="5 6" key="1">
    <citation type="submission" date="2019-05" db="EMBL/GenBank/DDBJ databases">
        <title>Draft Whole-Genome sequence of the green sulfur bacterium Prosthecochloris vibrioformis DSM 260.</title>
        <authorList>
            <person name="Meyer T.E."/>
            <person name="Kyndt J.A."/>
        </authorList>
    </citation>
    <scope>NUCLEOTIDE SEQUENCE [LARGE SCALE GENOMIC DNA]</scope>
    <source>
        <strain evidence="5 6">DSM 260</strain>
    </source>
</reference>
<dbReference type="EMBL" id="VDCI01000002">
    <property type="protein sequence ID" value="TNJ37442.1"/>
    <property type="molecule type" value="Genomic_DNA"/>
</dbReference>
<sequence length="236" mass="26367">MSGMEFGQQDDTRDIRQALGREYDMGELCCTIRGREFRFACVQDSYALLDRISPEEFARDEQMPYWAEIWPSSIVLAEHLSGMSDLPGCAVIELGAGVGVASVVAAACGARVTATDYCTEALRFMKLNALQNGVELAVRHLDWRSITEPKQYHMLIAADVLYERQNLLPVLESLDALLLPEGEAWIADPRRRLAEQFLDLAFENGFAVSTRAGKYSQEGHETQVNLYRVARSRGGL</sequence>